<protein>
    <submittedName>
        <fullName evidence="2">Uncharacterized protein</fullName>
    </submittedName>
</protein>
<dbReference type="RefSeq" id="WP_205259537.1">
    <property type="nucleotide sequence ID" value="NZ_JAERWK010000006.1"/>
</dbReference>
<gene>
    <name evidence="2" type="ORF">JL106_04685</name>
</gene>
<evidence type="ECO:0000313" key="3">
    <source>
        <dbReference type="Proteomes" id="UP000663792"/>
    </source>
</evidence>
<sequence length="59" mass="6147">MLVASVGSDAVLLTASGWLGLALGWGMDGVFVAWIGFGIADGVIVGARRRTGRWRTAEV</sequence>
<keyword evidence="1" id="KW-0472">Membrane</keyword>
<evidence type="ECO:0000313" key="2">
    <source>
        <dbReference type="EMBL" id="MBM9466577.1"/>
    </source>
</evidence>
<proteinExistence type="predicted"/>
<dbReference type="AlphaFoldDB" id="A0A938Y9S9"/>
<reference evidence="2" key="1">
    <citation type="submission" date="2021-01" db="EMBL/GenBank/DDBJ databases">
        <title>YIM 132084 draft genome.</title>
        <authorList>
            <person name="An D."/>
        </authorList>
    </citation>
    <scope>NUCLEOTIDE SEQUENCE</scope>
    <source>
        <strain evidence="2">YIM 132084</strain>
    </source>
</reference>
<dbReference type="Proteomes" id="UP000663792">
    <property type="component" value="Unassembled WGS sequence"/>
</dbReference>
<organism evidence="2 3">
    <name type="scientific">Nakamurella leprariae</name>
    <dbReference type="NCBI Taxonomy" id="2803911"/>
    <lineage>
        <taxon>Bacteria</taxon>
        <taxon>Bacillati</taxon>
        <taxon>Actinomycetota</taxon>
        <taxon>Actinomycetes</taxon>
        <taxon>Nakamurellales</taxon>
        <taxon>Nakamurellaceae</taxon>
        <taxon>Nakamurella</taxon>
    </lineage>
</organism>
<evidence type="ECO:0000256" key="1">
    <source>
        <dbReference type="SAM" id="Phobius"/>
    </source>
</evidence>
<dbReference type="EMBL" id="JAERWK010000006">
    <property type="protein sequence ID" value="MBM9466577.1"/>
    <property type="molecule type" value="Genomic_DNA"/>
</dbReference>
<name>A0A938Y9S9_9ACTN</name>
<keyword evidence="1" id="KW-0812">Transmembrane</keyword>
<comment type="caution">
    <text evidence="2">The sequence shown here is derived from an EMBL/GenBank/DDBJ whole genome shotgun (WGS) entry which is preliminary data.</text>
</comment>
<feature type="transmembrane region" description="Helical" evidence="1">
    <location>
        <begin position="22"/>
        <end position="45"/>
    </location>
</feature>
<keyword evidence="3" id="KW-1185">Reference proteome</keyword>
<keyword evidence="1" id="KW-1133">Transmembrane helix</keyword>
<accession>A0A938Y9S9</accession>